<dbReference type="Proteomes" id="UP000030854">
    <property type="component" value="Unassembled WGS sequence"/>
</dbReference>
<accession>A0A0B1P817</accession>
<name>A0A0B1P817_UNCNE</name>
<evidence type="ECO:0000313" key="1">
    <source>
        <dbReference type="EMBL" id="KHJ34398.1"/>
    </source>
</evidence>
<organism evidence="1 2">
    <name type="scientific">Uncinula necator</name>
    <name type="common">Grape powdery mildew</name>
    <dbReference type="NCBI Taxonomy" id="52586"/>
    <lineage>
        <taxon>Eukaryota</taxon>
        <taxon>Fungi</taxon>
        <taxon>Dikarya</taxon>
        <taxon>Ascomycota</taxon>
        <taxon>Pezizomycotina</taxon>
        <taxon>Leotiomycetes</taxon>
        <taxon>Erysiphales</taxon>
        <taxon>Erysiphaceae</taxon>
        <taxon>Erysiphe</taxon>
    </lineage>
</organism>
<reference evidence="1 2" key="1">
    <citation type="journal article" date="2014" name="BMC Genomics">
        <title>Adaptive genomic structural variation in the grape powdery mildew pathogen, Erysiphe necator.</title>
        <authorList>
            <person name="Jones L."/>
            <person name="Riaz S."/>
            <person name="Morales-Cruz A."/>
            <person name="Amrine K.C."/>
            <person name="McGuire B."/>
            <person name="Gubler W.D."/>
            <person name="Walker M.A."/>
            <person name="Cantu D."/>
        </authorList>
    </citation>
    <scope>NUCLEOTIDE SEQUENCE [LARGE SCALE GENOMIC DNA]</scope>
    <source>
        <strain evidence="2">c</strain>
    </source>
</reference>
<protein>
    <submittedName>
        <fullName evidence="1">Putative zinc finger cchc-type protein</fullName>
    </submittedName>
</protein>
<dbReference type="AlphaFoldDB" id="A0A0B1P817"/>
<proteinExistence type="predicted"/>
<dbReference type="EMBL" id="JNVN01000894">
    <property type="protein sequence ID" value="KHJ34398.1"/>
    <property type="molecule type" value="Genomic_DNA"/>
</dbReference>
<keyword evidence="2" id="KW-1185">Reference proteome</keyword>
<sequence length="177" mass="20079">METSKSGEEKREIAKLSYQELVEKTGLKELISAKQISNGRVKIYFTGQGTKEMMEKHTDWTTKLAPTAQVSNPTYQIFVHDISLSFDPGIAEYIKELQRANEIYLQGIRIQKAVWVKKKLDPKKIAGSLILWLEQAEVAEKAITKEIMWKCDLNTMEIFRSGFGPCSASTAKDMDIS</sequence>
<gene>
    <name evidence="1" type="ORF">EV44_g3545</name>
</gene>
<evidence type="ECO:0000313" key="2">
    <source>
        <dbReference type="Proteomes" id="UP000030854"/>
    </source>
</evidence>
<dbReference type="HOGENOM" id="CLU_1518972_0_0_1"/>
<comment type="caution">
    <text evidence="1">The sequence shown here is derived from an EMBL/GenBank/DDBJ whole genome shotgun (WGS) entry which is preliminary data.</text>
</comment>